<organism evidence="2 3">
    <name type="scientific">Phytophthora fragariaefolia</name>
    <dbReference type="NCBI Taxonomy" id="1490495"/>
    <lineage>
        <taxon>Eukaryota</taxon>
        <taxon>Sar</taxon>
        <taxon>Stramenopiles</taxon>
        <taxon>Oomycota</taxon>
        <taxon>Peronosporomycetes</taxon>
        <taxon>Peronosporales</taxon>
        <taxon>Peronosporaceae</taxon>
        <taxon>Phytophthora</taxon>
    </lineage>
</organism>
<dbReference type="AlphaFoldDB" id="A0A9W6TJ37"/>
<accession>A0A9W6TJ37</accession>
<feature type="compositionally biased region" description="Polar residues" evidence="1">
    <location>
        <begin position="183"/>
        <end position="201"/>
    </location>
</feature>
<feature type="region of interest" description="Disordered" evidence="1">
    <location>
        <begin position="216"/>
        <end position="285"/>
    </location>
</feature>
<feature type="compositionally biased region" description="Basic and acidic residues" evidence="1">
    <location>
        <begin position="241"/>
        <end position="251"/>
    </location>
</feature>
<name>A0A9W6TJ37_9STRA</name>
<reference evidence="2" key="1">
    <citation type="submission" date="2023-04" db="EMBL/GenBank/DDBJ databases">
        <title>Phytophthora fragariaefolia NBRC 109709.</title>
        <authorList>
            <person name="Ichikawa N."/>
            <person name="Sato H."/>
            <person name="Tonouchi N."/>
        </authorList>
    </citation>
    <scope>NUCLEOTIDE SEQUENCE</scope>
    <source>
        <strain evidence="2">NBRC 109709</strain>
    </source>
</reference>
<sequence>MASDLEYDVLDDVGAISGWEAADFDDLLGRGRQLGASKAPIKCGTKQKTDKTLSNFSSGAALSPLRKAPQQQHEMTALSPEKMRQAANEALEKKEPASVLRKPKRKQHREQRDTQHQESTKPSPRTVSILEENAAIAAFGRHRRMKVVAAAMAANVPRKQGIASVVSACFDGSDDEEAESSLPRRQSNELLPSSAPQNQQEKLPCVVERSTAPARPIAASKKINPPLPLPLPSINSNARGNEMRLPGKDKPASQASRHWRRYRKQDNSLLPSRGASENWEANFPPNLRRFRSPREFQAGLSDASSGIVSSSFTRNAQAPPLPPQDTEQKSKELLPSINHVSTELQHTTLTDFAVDSPNCDDAKQAYQRGAEEKEDDESWTHSYEDPKLIKKSMTGLIQALSTFAADGKRTRASKVGKVRKRRATLRVHEQQSVPLSPPMLQLPLDGEGNITHSADVQQGQTSDSKRKHRKLRNKQSNDISKHEQFQE</sequence>
<dbReference type="Proteomes" id="UP001165121">
    <property type="component" value="Unassembled WGS sequence"/>
</dbReference>
<feature type="region of interest" description="Disordered" evidence="1">
    <location>
        <begin position="428"/>
        <end position="487"/>
    </location>
</feature>
<proteinExistence type="predicted"/>
<dbReference type="OrthoDB" id="129319at2759"/>
<protein>
    <submittedName>
        <fullName evidence="2">Unnamed protein product</fullName>
    </submittedName>
</protein>
<feature type="compositionally biased region" description="Polar residues" evidence="1">
    <location>
        <begin position="450"/>
        <end position="462"/>
    </location>
</feature>
<feature type="region of interest" description="Disordered" evidence="1">
    <location>
        <begin position="34"/>
        <end position="127"/>
    </location>
</feature>
<evidence type="ECO:0000313" key="2">
    <source>
        <dbReference type="EMBL" id="GMF16208.1"/>
    </source>
</evidence>
<keyword evidence="3" id="KW-1185">Reference proteome</keyword>
<gene>
    <name evidence="2" type="ORF">Pfra01_000072300</name>
</gene>
<feature type="region of interest" description="Disordered" evidence="1">
    <location>
        <begin position="173"/>
        <end position="203"/>
    </location>
</feature>
<comment type="caution">
    <text evidence="2">The sequence shown here is derived from an EMBL/GenBank/DDBJ whole genome shotgun (WGS) entry which is preliminary data.</text>
</comment>
<evidence type="ECO:0000256" key="1">
    <source>
        <dbReference type="SAM" id="MobiDB-lite"/>
    </source>
</evidence>
<evidence type="ECO:0000313" key="3">
    <source>
        <dbReference type="Proteomes" id="UP001165121"/>
    </source>
</evidence>
<dbReference type="EMBL" id="BSXT01000056">
    <property type="protein sequence ID" value="GMF16208.1"/>
    <property type="molecule type" value="Genomic_DNA"/>
</dbReference>
<feature type="compositionally biased region" description="Basic and acidic residues" evidence="1">
    <location>
        <begin position="110"/>
        <end position="119"/>
    </location>
</feature>